<accession>A0AAD5PEV0</accession>
<reference evidence="1" key="2">
    <citation type="submission" date="2023-02" db="EMBL/GenBank/DDBJ databases">
        <authorList>
            <consortium name="DOE Joint Genome Institute"/>
            <person name="Mondo S.J."/>
            <person name="Chang Y."/>
            <person name="Wang Y."/>
            <person name="Ahrendt S."/>
            <person name="Andreopoulos W."/>
            <person name="Barry K."/>
            <person name="Beard J."/>
            <person name="Benny G.L."/>
            <person name="Blankenship S."/>
            <person name="Bonito G."/>
            <person name="Cuomo C."/>
            <person name="Desiro A."/>
            <person name="Gervers K.A."/>
            <person name="Hundley H."/>
            <person name="Kuo A."/>
            <person name="LaButti K."/>
            <person name="Lang B.F."/>
            <person name="Lipzen A."/>
            <person name="O'Donnell K."/>
            <person name="Pangilinan J."/>
            <person name="Reynolds N."/>
            <person name="Sandor L."/>
            <person name="Smith M.W."/>
            <person name="Tsang A."/>
            <person name="Grigoriev I.V."/>
            <person name="Stajich J.E."/>
            <person name="Spatafora J.W."/>
        </authorList>
    </citation>
    <scope>NUCLEOTIDE SEQUENCE</scope>
    <source>
        <strain evidence="1">RSA 2281</strain>
    </source>
</reference>
<dbReference type="AlphaFoldDB" id="A0AAD5PEV0"/>
<reference evidence="1" key="1">
    <citation type="journal article" date="2022" name="IScience">
        <title>Evolution of zygomycete secretomes and the origins of terrestrial fungal ecologies.</title>
        <authorList>
            <person name="Chang Y."/>
            <person name="Wang Y."/>
            <person name="Mondo S."/>
            <person name="Ahrendt S."/>
            <person name="Andreopoulos W."/>
            <person name="Barry K."/>
            <person name="Beard J."/>
            <person name="Benny G.L."/>
            <person name="Blankenship S."/>
            <person name="Bonito G."/>
            <person name="Cuomo C."/>
            <person name="Desiro A."/>
            <person name="Gervers K.A."/>
            <person name="Hundley H."/>
            <person name="Kuo A."/>
            <person name="LaButti K."/>
            <person name="Lang B.F."/>
            <person name="Lipzen A."/>
            <person name="O'Donnell K."/>
            <person name="Pangilinan J."/>
            <person name="Reynolds N."/>
            <person name="Sandor L."/>
            <person name="Smith M.E."/>
            <person name="Tsang A."/>
            <person name="Grigoriev I.V."/>
            <person name="Stajich J.E."/>
            <person name="Spatafora J.W."/>
        </authorList>
    </citation>
    <scope>NUCLEOTIDE SEQUENCE</scope>
    <source>
        <strain evidence="1">RSA 2281</strain>
    </source>
</reference>
<sequence>MKRIHIYTDKSPDSEGKAELLARGIQRFDKEAQVDIMDVAKSPQDARSSDFTSQTSDVDNAELLNADAFLFPTTGTLSVFEKHFLNNWDEEPLRGKKYGVLMTNKTTFDGPTATEGHTLDNRLIERLAQQGLSHFPVVVERTDNDQQIEKAGERFMKSVFP</sequence>
<keyword evidence="2" id="KW-1185">Reference proteome</keyword>
<proteinExistence type="predicted"/>
<evidence type="ECO:0000313" key="1">
    <source>
        <dbReference type="EMBL" id="KAI9260736.1"/>
    </source>
</evidence>
<evidence type="ECO:0000313" key="2">
    <source>
        <dbReference type="Proteomes" id="UP001209540"/>
    </source>
</evidence>
<dbReference type="SUPFAM" id="SSF52218">
    <property type="entry name" value="Flavoproteins"/>
    <property type="match status" value="1"/>
</dbReference>
<gene>
    <name evidence="1" type="ORF">BDA99DRAFT_513057</name>
</gene>
<dbReference type="Proteomes" id="UP001209540">
    <property type="component" value="Unassembled WGS sequence"/>
</dbReference>
<organism evidence="1 2">
    <name type="scientific">Phascolomyces articulosus</name>
    <dbReference type="NCBI Taxonomy" id="60185"/>
    <lineage>
        <taxon>Eukaryota</taxon>
        <taxon>Fungi</taxon>
        <taxon>Fungi incertae sedis</taxon>
        <taxon>Mucoromycota</taxon>
        <taxon>Mucoromycotina</taxon>
        <taxon>Mucoromycetes</taxon>
        <taxon>Mucorales</taxon>
        <taxon>Lichtheimiaceae</taxon>
        <taxon>Phascolomyces</taxon>
    </lineage>
</organism>
<comment type="caution">
    <text evidence="1">The sequence shown here is derived from an EMBL/GenBank/DDBJ whole genome shotgun (WGS) entry which is preliminary data.</text>
</comment>
<dbReference type="InterPro" id="IPR029039">
    <property type="entry name" value="Flavoprotein-like_sf"/>
</dbReference>
<protein>
    <submittedName>
        <fullName evidence="1">Uncharacterized protein</fullName>
    </submittedName>
</protein>
<name>A0AAD5PEV0_9FUNG</name>
<dbReference type="Gene3D" id="3.40.50.360">
    <property type="match status" value="1"/>
</dbReference>
<dbReference type="EMBL" id="JAIXMP010000016">
    <property type="protein sequence ID" value="KAI9260736.1"/>
    <property type="molecule type" value="Genomic_DNA"/>
</dbReference>